<dbReference type="Proteomes" id="UP000554766">
    <property type="component" value="Unassembled WGS sequence"/>
</dbReference>
<organism evidence="5 6">
    <name type="scientific">Pyrobaculum arsenaticum</name>
    <dbReference type="NCBI Taxonomy" id="121277"/>
    <lineage>
        <taxon>Archaea</taxon>
        <taxon>Thermoproteota</taxon>
        <taxon>Thermoprotei</taxon>
        <taxon>Thermoproteales</taxon>
        <taxon>Thermoproteaceae</taxon>
        <taxon>Pyrobaculum</taxon>
    </lineage>
</organism>
<protein>
    <submittedName>
        <fullName evidence="5">Glycosyltransferase family 2 protein</fullName>
    </submittedName>
</protein>
<dbReference type="RefSeq" id="WP_011899875.1">
    <property type="nucleotide sequence ID" value="NZ_JAAVJF010000008.1"/>
</dbReference>
<dbReference type="Pfam" id="PF00535">
    <property type="entry name" value="Glycos_transf_2"/>
    <property type="match status" value="1"/>
</dbReference>
<proteinExistence type="predicted"/>
<keyword evidence="3" id="KW-0812">Transmembrane</keyword>
<comment type="caution">
    <text evidence="5">The sequence shown here is derived from an EMBL/GenBank/DDBJ whole genome shotgun (WGS) entry which is preliminary data.</text>
</comment>
<feature type="domain" description="Glycosyltransferase 2-like" evidence="4">
    <location>
        <begin position="45"/>
        <end position="212"/>
    </location>
</feature>
<evidence type="ECO:0000313" key="6">
    <source>
        <dbReference type="Proteomes" id="UP000554766"/>
    </source>
</evidence>
<reference evidence="5 6" key="1">
    <citation type="journal article" date="2020" name="Nat. Commun.">
        <title>The structures of two archaeal type IV pili illuminate evolutionary relationships.</title>
        <authorList>
            <person name="Wang F."/>
            <person name="Baquero D.P."/>
            <person name="Su Z."/>
            <person name="Beltran L.C."/>
            <person name="Prangishvili D."/>
            <person name="Krupovic M."/>
            <person name="Egelman E.H."/>
        </authorList>
    </citation>
    <scope>NUCLEOTIDE SEQUENCE [LARGE SCALE GENOMIC DNA]</scope>
    <source>
        <strain evidence="5 6">2GA</strain>
    </source>
</reference>
<dbReference type="OMA" id="RNLWTKE"/>
<feature type="transmembrane region" description="Helical" evidence="3">
    <location>
        <begin position="6"/>
        <end position="23"/>
    </location>
</feature>
<feature type="transmembrane region" description="Helical" evidence="3">
    <location>
        <begin position="319"/>
        <end position="337"/>
    </location>
</feature>
<keyword evidence="3" id="KW-0472">Membrane</keyword>
<dbReference type="EMBL" id="JAAVJF010000008">
    <property type="protein sequence ID" value="NYR16641.1"/>
    <property type="molecule type" value="Genomic_DNA"/>
</dbReference>
<dbReference type="InterPro" id="IPR001173">
    <property type="entry name" value="Glyco_trans_2-like"/>
</dbReference>
<keyword evidence="3" id="KW-1133">Transmembrane helix</keyword>
<dbReference type="GeneID" id="5056306"/>
<dbReference type="PANTHER" id="PTHR43630">
    <property type="entry name" value="POLY-BETA-1,6-N-ACETYL-D-GLUCOSAMINE SYNTHASE"/>
    <property type="match status" value="1"/>
</dbReference>
<keyword evidence="1" id="KW-0328">Glycosyltransferase</keyword>
<evidence type="ECO:0000256" key="2">
    <source>
        <dbReference type="ARBA" id="ARBA00022679"/>
    </source>
</evidence>
<evidence type="ECO:0000313" key="5">
    <source>
        <dbReference type="EMBL" id="NYR16641.1"/>
    </source>
</evidence>
<dbReference type="AlphaFoldDB" id="A0A7L4PCR0"/>
<dbReference type="SUPFAM" id="SSF53448">
    <property type="entry name" value="Nucleotide-diphospho-sugar transferases"/>
    <property type="match status" value="1"/>
</dbReference>
<keyword evidence="2 5" id="KW-0808">Transferase</keyword>
<sequence>MLFELGLALAALHFGVPLGYYAAAKRWLRRDWGIKEDVRYTPRVTVIIPTYNEADNIAQRLENIYQQDYPRDRLEVIVADGASTDGTPEIAERWAREHPDLKVKLIREPQRRGLVPSLNEALKYVSDGSEIVIFADADALWPHDAISKIVKYFANPSIGAVSSTIAPLDYDENESTYRSYFNAIRVAESKKHSTPIHNAPLMAFRAELIRKVGLPLYTGNNDSTPASIIAFMGYRAILVDDVVAKEILRNQTMRKIRRAQHLILHFLKTKQYAKKRGFYKKSEFDIIWKIEWWLHIVNPWLLIAGIALLATALVLYRSLHALVLLAIGMALLTFKLYRVWIQNQLYLVAGFIRNLWNKDLVWEK</sequence>
<evidence type="ECO:0000256" key="3">
    <source>
        <dbReference type="SAM" id="Phobius"/>
    </source>
</evidence>
<dbReference type="GO" id="GO:0016757">
    <property type="term" value="F:glycosyltransferase activity"/>
    <property type="evidence" value="ECO:0007669"/>
    <property type="project" value="UniProtKB-KW"/>
</dbReference>
<dbReference type="Gene3D" id="3.90.550.10">
    <property type="entry name" value="Spore Coat Polysaccharide Biosynthesis Protein SpsA, Chain A"/>
    <property type="match status" value="1"/>
</dbReference>
<evidence type="ECO:0000256" key="1">
    <source>
        <dbReference type="ARBA" id="ARBA00022676"/>
    </source>
</evidence>
<dbReference type="CDD" id="cd06439">
    <property type="entry name" value="CESA_like_1"/>
    <property type="match status" value="1"/>
</dbReference>
<keyword evidence="6" id="KW-1185">Reference proteome</keyword>
<name>A0A7L4PCR0_9CREN</name>
<gene>
    <name evidence="5" type="ORF">HC235_12045</name>
</gene>
<dbReference type="PANTHER" id="PTHR43630:SF1">
    <property type="entry name" value="POLY-BETA-1,6-N-ACETYL-D-GLUCOSAMINE SYNTHASE"/>
    <property type="match status" value="1"/>
</dbReference>
<feature type="transmembrane region" description="Helical" evidence="3">
    <location>
        <begin position="292"/>
        <end position="313"/>
    </location>
</feature>
<evidence type="ECO:0000259" key="4">
    <source>
        <dbReference type="Pfam" id="PF00535"/>
    </source>
</evidence>
<accession>A0A7L4PCR0</accession>
<dbReference type="InterPro" id="IPR029044">
    <property type="entry name" value="Nucleotide-diphossugar_trans"/>
</dbReference>